<reference evidence="5 6" key="1">
    <citation type="journal article" date="2019" name="Int. J. Syst. Evol. Microbiol.">
        <title>The Global Catalogue of Microorganisms (GCM) 10K type strain sequencing project: providing services to taxonomists for standard genome sequencing and annotation.</title>
        <authorList>
            <consortium name="The Broad Institute Genomics Platform"/>
            <consortium name="The Broad Institute Genome Sequencing Center for Infectious Disease"/>
            <person name="Wu L."/>
            <person name="Ma J."/>
        </authorList>
    </citation>
    <scope>NUCLEOTIDE SEQUENCE [LARGE SCALE GENOMIC DNA]</scope>
    <source>
        <strain evidence="5 6">JCM 16330</strain>
    </source>
</reference>
<evidence type="ECO:0000313" key="6">
    <source>
        <dbReference type="Proteomes" id="UP001500837"/>
    </source>
</evidence>
<accession>A0AAV3S4G0</accession>
<proteinExistence type="predicted"/>
<organism evidence="5 6">
    <name type="scientific">Halarchaeum salinum</name>
    <dbReference type="NCBI Taxonomy" id="489912"/>
    <lineage>
        <taxon>Archaea</taxon>
        <taxon>Methanobacteriati</taxon>
        <taxon>Methanobacteriota</taxon>
        <taxon>Stenosarchaea group</taxon>
        <taxon>Halobacteria</taxon>
        <taxon>Halobacteriales</taxon>
        <taxon>Halobacteriaceae</taxon>
    </lineage>
</organism>
<feature type="domain" description="HTH bat-type" evidence="3">
    <location>
        <begin position="155"/>
        <end position="205"/>
    </location>
</feature>
<dbReference type="SUPFAM" id="SSF88659">
    <property type="entry name" value="Sigma3 and sigma4 domains of RNA polymerase sigma factors"/>
    <property type="match status" value="1"/>
</dbReference>
<dbReference type="RefSeq" id="WP_211313311.1">
    <property type="nucleotide sequence ID" value="NZ_BAAABL010000004.1"/>
</dbReference>
<evidence type="ECO:0000256" key="1">
    <source>
        <dbReference type="ARBA" id="ARBA00023015"/>
    </source>
</evidence>
<dbReference type="Proteomes" id="UP001500837">
    <property type="component" value="Unassembled WGS sequence"/>
</dbReference>
<feature type="domain" description="Bacterioopsin transcriptional activator GAF and HTH associated" evidence="4">
    <location>
        <begin position="9"/>
        <end position="140"/>
    </location>
</feature>
<dbReference type="Pfam" id="PF04967">
    <property type="entry name" value="HTH_10"/>
    <property type="match status" value="1"/>
</dbReference>
<dbReference type="InterPro" id="IPR007050">
    <property type="entry name" value="HTH_bacterioopsin"/>
</dbReference>
<evidence type="ECO:0000259" key="3">
    <source>
        <dbReference type="Pfam" id="PF04967"/>
    </source>
</evidence>
<sequence>MTLVAKLHLHCDDFPLVTAVAAAPSTTVDVEATMAESPERPVVFVWASGDSLDRFADALAAANDTANVDCLDGSGDRRYYRVTLAPSPCSIYGTALDVGASVLDCGATADYLTYRLRFPDRDALVAFREALLDNGIDVTTRYLGTDDGTTGEPVTRKQRETLSAAVDAGYFAVPREATLADVAETLGVSRQAASERLRRGMETLARDATRDAADTDDAK</sequence>
<evidence type="ECO:0000313" key="5">
    <source>
        <dbReference type="EMBL" id="GAA0289895.1"/>
    </source>
</evidence>
<protein>
    <submittedName>
        <fullName evidence="5">Helix-turn-helix domain-containing protein</fullName>
    </submittedName>
</protein>
<dbReference type="InterPro" id="IPR031803">
    <property type="entry name" value="BAT_GAF/HTH-assoc"/>
</dbReference>
<dbReference type="PANTHER" id="PTHR34236:SF1">
    <property type="entry name" value="DIMETHYL SULFOXIDE REDUCTASE TRANSCRIPTIONAL ACTIVATOR"/>
    <property type="match status" value="1"/>
</dbReference>
<dbReference type="EMBL" id="BAAABL010000004">
    <property type="protein sequence ID" value="GAA0289895.1"/>
    <property type="molecule type" value="Genomic_DNA"/>
</dbReference>
<name>A0AAV3S4G0_9EURY</name>
<evidence type="ECO:0000256" key="2">
    <source>
        <dbReference type="ARBA" id="ARBA00023163"/>
    </source>
</evidence>
<comment type="caution">
    <text evidence="5">The sequence shown here is derived from an EMBL/GenBank/DDBJ whole genome shotgun (WGS) entry which is preliminary data.</text>
</comment>
<evidence type="ECO:0000259" key="4">
    <source>
        <dbReference type="Pfam" id="PF15915"/>
    </source>
</evidence>
<keyword evidence="1" id="KW-0805">Transcription regulation</keyword>
<dbReference type="AlphaFoldDB" id="A0AAV3S4G0"/>
<gene>
    <name evidence="5" type="ORF">GCM10009066_00510</name>
</gene>
<keyword evidence="6" id="KW-1185">Reference proteome</keyword>
<dbReference type="Pfam" id="PF15915">
    <property type="entry name" value="BAT"/>
    <property type="match status" value="1"/>
</dbReference>
<dbReference type="PANTHER" id="PTHR34236">
    <property type="entry name" value="DIMETHYL SULFOXIDE REDUCTASE TRANSCRIPTIONAL ACTIVATOR"/>
    <property type="match status" value="1"/>
</dbReference>
<dbReference type="InterPro" id="IPR013324">
    <property type="entry name" value="RNA_pol_sigma_r3/r4-like"/>
</dbReference>
<keyword evidence="2" id="KW-0804">Transcription</keyword>